<evidence type="ECO:0000313" key="1">
    <source>
        <dbReference type="EMBL" id="EPQ55318.1"/>
    </source>
</evidence>
<dbReference type="RefSeq" id="XP_007866129.1">
    <property type="nucleotide sequence ID" value="XM_007867938.1"/>
</dbReference>
<dbReference type="OrthoDB" id="3250568at2759"/>
<organism evidence="1 2">
    <name type="scientific">Gloeophyllum trabeum (strain ATCC 11539 / FP-39264 / Madison 617)</name>
    <name type="common">Brown rot fungus</name>
    <dbReference type="NCBI Taxonomy" id="670483"/>
    <lineage>
        <taxon>Eukaryota</taxon>
        <taxon>Fungi</taxon>
        <taxon>Dikarya</taxon>
        <taxon>Basidiomycota</taxon>
        <taxon>Agaricomycotina</taxon>
        <taxon>Agaricomycetes</taxon>
        <taxon>Gloeophyllales</taxon>
        <taxon>Gloeophyllaceae</taxon>
        <taxon>Gloeophyllum</taxon>
    </lineage>
</organism>
<dbReference type="KEGG" id="gtr:GLOTRDRAFT_42245"/>
<dbReference type="EMBL" id="KB469302">
    <property type="protein sequence ID" value="EPQ55318.1"/>
    <property type="molecule type" value="Genomic_DNA"/>
</dbReference>
<keyword evidence="2" id="KW-1185">Reference proteome</keyword>
<dbReference type="AlphaFoldDB" id="S7Q795"/>
<evidence type="ECO:0000313" key="2">
    <source>
        <dbReference type="Proteomes" id="UP000030669"/>
    </source>
</evidence>
<dbReference type="Proteomes" id="UP000030669">
    <property type="component" value="Unassembled WGS sequence"/>
</dbReference>
<accession>S7Q795</accession>
<proteinExistence type="predicted"/>
<dbReference type="HOGENOM" id="CLU_204937_0_0_1"/>
<dbReference type="GeneID" id="19306116"/>
<protein>
    <submittedName>
        <fullName evidence="1">Uncharacterized protein</fullName>
    </submittedName>
</protein>
<feature type="non-terminal residue" evidence="1">
    <location>
        <position position="1"/>
    </location>
</feature>
<dbReference type="OMA" id="FTYLMQA"/>
<dbReference type="STRING" id="670483.S7Q795"/>
<name>S7Q795_GLOTA</name>
<sequence>NAFSDRLLDFGFNIFSSLVVNMMHKFELGVWKAVFTHLMHIPFTVGGDAIQQLNQRLSTVHFQENIIC</sequence>
<reference evidence="1 2" key="1">
    <citation type="journal article" date="2012" name="Science">
        <title>The Paleozoic origin of enzymatic lignin decomposition reconstructed from 31 fungal genomes.</title>
        <authorList>
            <person name="Floudas D."/>
            <person name="Binder M."/>
            <person name="Riley R."/>
            <person name="Barry K."/>
            <person name="Blanchette R.A."/>
            <person name="Henrissat B."/>
            <person name="Martinez A.T."/>
            <person name="Otillar R."/>
            <person name="Spatafora J.W."/>
            <person name="Yadav J.S."/>
            <person name="Aerts A."/>
            <person name="Benoit I."/>
            <person name="Boyd A."/>
            <person name="Carlson A."/>
            <person name="Copeland A."/>
            <person name="Coutinho P.M."/>
            <person name="de Vries R.P."/>
            <person name="Ferreira P."/>
            <person name="Findley K."/>
            <person name="Foster B."/>
            <person name="Gaskell J."/>
            <person name="Glotzer D."/>
            <person name="Gorecki P."/>
            <person name="Heitman J."/>
            <person name="Hesse C."/>
            <person name="Hori C."/>
            <person name="Igarashi K."/>
            <person name="Jurgens J.A."/>
            <person name="Kallen N."/>
            <person name="Kersten P."/>
            <person name="Kohler A."/>
            <person name="Kuees U."/>
            <person name="Kumar T.K.A."/>
            <person name="Kuo A."/>
            <person name="LaButti K."/>
            <person name="Larrondo L.F."/>
            <person name="Lindquist E."/>
            <person name="Ling A."/>
            <person name="Lombard V."/>
            <person name="Lucas S."/>
            <person name="Lundell T."/>
            <person name="Martin R."/>
            <person name="McLaughlin D.J."/>
            <person name="Morgenstern I."/>
            <person name="Morin E."/>
            <person name="Murat C."/>
            <person name="Nagy L.G."/>
            <person name="Nolan M."/>
            <person name="Ohm R.A."/>
            <person name="Patyshakuliyeva A."/>
            <person name="Rokas A."/>
            <person name="Ruiz-Duenas F.J."/>
            <person name="Sabat G."/>
            <person name="Salamov A."/>
            <person name="Samejima M."/>
            <person name="Schmutz J."/>
            <person name="Slot J.C."/>
            <person name="St John F."/>
            <person name="Stenlid J."/>
            <person name="Sun H."/>
            <person name="Sun S."/>
            <person name="Syed K."/>
            <person name="Tsang A."/>
            <person name="Wiebenga A."/>
            <person name="Young D."/>
            <person name="Pisabarro A."/>
            <person name="Eastwood D.C."/>
            <person name="Martin F."/>
            <person name="Cullen D."/>
            <person name="Grigoriev I.V."/>
            <person name="Hibbett D.S."/>
        </authorList>
    </citation>
    <scope>NUCLEOTIDE SEQUENCE [LARGE SCALE GENOMIC DNA]</scope>
    <source>
        <strain evidence="1 2">ATCC 11539</strain>
    </source>
</reference>
<gene>
    <name evidence="1" type="ORF">GLOTRDRAFT_42245</name>
</gene>